<reference evidence="2 3" key="1">
    <citation type="journal article" date="2015" name="Nat. Commun.">
        <title>Outbred genome sequencing and CRISPR/Cas9 gene editing in butterflies.</title>
        <authorList>
            <person name="Li X."/>
            <person name="Fan D."/>
            <person name="Zhang W."/>
            <person name="Liu G."/>
            <person name="Zhang L."/>
            <person name="Zhao L."/>
            <person name="Fang X."/>
            <person name="Chen L."/>
            <person name="Dong Y."/>
            <person name="Chen Y."/>
            <person name="Ding Y."/>
            <person name="Zhao R."/>
            <person name="Feng M."/>
            <person name="Zhu Y."/>
            <person name="Feng Y."/>
            <person name="Jiang X."/>
            <person name="Zhu D."/>
            <person name="Xiang H."/>
            <person name="Feng X."/>
            <person name="Li S."/>
            <person name="Wang J."/>
            <person name="Zhang G."/>
            <person name="Kronforst M.R."/>
            <person name="Wang W."/>
        </authorList>
    </citation>
    <scope>NUCLEOTIDE SEQUENCE [LARGE SCALE GENOMIC DNA]</scope>
    <source>
        <strain evidence="2">Ya'a_city_454_Px</strain>
        <tissue evidence="2">Whole body</tissue>
    </source>
</reference>
<sequence length="60" mass="7029">MKSSYLMRKSLFILMVLDFIHILFGCQYKKTSVNEILENINTTSNLDDNLASRYSDTMNF</sequence>
<gene>
    <name evidence="2" type="ORF">RR46_08818</name>
</gene>
<proteinExistence type="predicted"/>
<keyword evidence="1" id="KW-0732">Signal</keyword>
<keyword evidence="3" id="KW-1185">Reference proteome</keyword>
<evidence type="ECO:0000313" key="2">
    <source>
        <dbReference type="EMBL" id="KPI95359.1"/>
    </source>
</evidence>
<organism evidence="2 3">
    <name type="scientific">Papilio xuthus</name>
    <name type="common">Asian swallowtail butterfly</name>
    <dbReference type="NCBI Taxonomy" id="66420"/>
    <lineage>
        <taxon>Eukaryota</taxon>
        <taxon>Metazoa</taxon>
        <taxon>Ecdysozoa</taxon>
        <taxon>Arthropoda</taxon>
        <taxon>Hexapoda</taxon>
        <taxon>Insecta</taxon>
        <taxon>Pterygota</taxon>
        <taxon>Neoptera</taxon>
        <taxon>Endopterygota</taxon>
        <taxon>Lepidoptera</taxon>
        <taxon>Glossata</taxon>
        <taxon>Ditrysia</taxon>
        <taxon>Papilionoidea</taxon>
        <taxon>Papilionidae</taxon>
        <taxon>Papilioninae</taxon>
        <taxon>Papilio</taxon>
    </lineage>
</organism>
<evidence type="ECO:0000313" key="3">
    <source>
        <dbReference type="Proteomes" id="UP000053268"/>
    </source>
</evidence>
<feature type="signal peptide" evidence="1">
    <location>
        <begin position="1"/>
        <end position="25"/>
    </location>
</feature>
<feature type="chain" id="PRO_5008263545" evidence="1">
    <location>
        <begin position="26"/>
        <end position="60"/>
    </location>
</feature>
<dbReference type="Proteomes" id="UP000053268">
    <property type="component" value="Unassembled WGS sequence"/>
</dbReference>
<accession>A0A194PRI2</accession>
<dbReference type="AlphaFoldDB" id="A0A194PRI2"/>
<dbReference type="EMBL" id="KQ459596">
    <property type="protein sequence ID" value="KPI95359.1"/>
    <property type="molecule type" value="Genomic_DNA"/>
</dbReference>
<protein>
    <submittedName>
        <fullName evidence="2">Uncharacterized protein</fullName>
    </submittedName>
</protein>
<name>A0A194PRI2_PAPXU</name>
<evidence type="ECO:0000256" key="1">
    <source>
        <dbReference type="SAM" id="SignalP"/>
    </source>
</evidence>